<accession>A0A0E9X5H9</accession>
<name>A0A0E9X5H9_ANGAN</name>
<dbReference type="AlphaFoldDB" id="A0A0E9X5H9"/>
<organism evidence="1">
    <name type="scientific">Anguilla anguilla</name>
    <name type="common">European freshwater eel</name>
    <name type="synonym">Muraena anguilla</name>
    <dbReference type="NCBI Taxonomy" id="7936"/>
    <lineage>
        <taxon>Eukaryota</taxon>
        <taxon>Metazoa</taxon>
        <taxon>Chordata</taxon>
        <taxon>Craniata</taxon>
        <taxon>Vertebrata</taxon>
        <taxon>Euteleostomi</taxon>
        <taxon>Actinopterygii</taxon>
        <taxon>Neopterygii</taxon>
        <taxon>Teleostei</taxon>
        <taxon>Anguilliformes</taxon>
        <taxon>Anguillidae</taxon>
        <taxon>Anguilla</taxon>
    </lineage>
</organism>
<dbReference type="EMBL" id="GBXM01011639">
    <property type="protein sequence ID" value="JAH96938.1"/>
    <property type="molecule type" value="Transcribed_RNA"/>
</dbReference>
<protein>
    <submittedName>
        <fullName evidence="1">Uncharacterized protein</fullName>
    </submittedName>
</protein>
<proteinExistence type="predicted"/>
<reference evidence="1" key="2">
    <citation type="journal article" date="2015" name="Fish Shellfish Immunol.">
        <title>Early steps in the European eel (Anguilla anguilla)-Vibrio vulnificus interaction in the gills: Role of the RtxA13 toxin.</title>
        <authorList>
            <person name="Callol A."/>
            <person name="Pajuelo D."/>
            <person name="Ebbesson L."/>
            <person name="Teles M."/>
            <person name="MacKenzie S."/>
            <person name="Amaro C."/>
        </authorList>
    </citation>
    <scope>NUCLEOTIDE SEQUENCE</scope>
</reference>
<reference evidence="1" key="1">
    <citation type="submission" date="2014-11" db="EMBL/GenBank/DDBJ databases">
        <authorList>
            <person name="Amaro Gonzalez C."/>
        </authorList>
    </citation>
    <scope>NUCLEOTIDE SEQUENCE</scope>
</reference>
<evidence type="ECO:0000313" key="1">
    <source>
        <dbReference type="EMBL" id="JAH96938.1"/>
    </source>
</evidence>
<sequence length="40" mass="4584">MDNTRDSGSYPILPYCVYSLILRNAFTQIPFFVRLTVGTN</sequence>